<evidence type="ECO:0000313" key="1">
    <source>
        <dbReference type="EMBL" id="RRJ84019.1"/>
    </source>
</evidence>
<dbReference type="EMBL" id="QWEZ01000001">
    <property type="protein sequence ID" value="RRJ84019.1"/>
    <property type="molecule type" value="Genomic_DNA"/>
</dbReference>
<reference evidence="1 2" key="2">
    <citation type="submission" date="2018-12" db="EMBL/GenBank/DDBJ databases">
        <title>Simiduia agarivorans gen. nov., sp. nov., a marine, agarolytic bacterium isolated from shallow coastal water from Keelung, Taiwan.</title>
        <authorList>
            <person name="Shieh W.Y."/>
        </authorList>
    </citation>
    <scope>NUCLEOTIDE SEQUENCE [LARGE SCALE GENOMIC DNA]</scope>
    <source>
        <strain evidence="1 2">GTF-13</strain>
    </source>
</reference>
<name>A0A3P3VR66_9GAMM</name>
<comment type="caution">
    <text evidence="1">The sequence shown here is derived from an EMBL/GenBank/DDBJ whole genome shotgun (WGS) entry which is preliminary data.</text>
</comment>
<proteinExistence type="predicted"/>
<organism evidence="1 2">
    <name type="scientific">Aestuariirhabdus litorea</name>
    <dbReference type="NCBI Taxonomy" id="2528527"/>
    <lineage>
        <taxon>Bacteria</taxon>
        <taxon>Pseudomonadati</taxon>
        <taxon>Pseudomonadota</taxon>
        <taxon>Gammaproteobacteria</taxon>
        <taxon>Oceanospirillales</taxon>
        <taxon>Aestuariirhabdaceae</taxon>
        <taxon>Aestuariirhabdus</taxon>
    </lineage>
</organism>
<reference evidence="1 2" key="1">
    <citation type="submission" date="2018-08" db="EMBL/GenBank/DDBJ databases">
        <authorList>
            <person name="Khan S.A."/>
        </authorList>
    </citation>
    <scope>NUCLEOTIDE SEQUENCE [LARGE SCALE GENOMIC DNA]</scope>
    <source>
        <strain evidence="1 2">GTF-13</strain>
    </source>
</reference>
<dbReference type="Proteomes" id="UP000280792">
    <property type="component" value="Unassembled WGS sequence"/>
</dbReference>
<keyword evidence="2" id="KW-1185">Reference proteome</keyword>
<evidence type="ECO:0000313" key="2">
    <source>
        <dbReference type="Proteomes" id="UP000280792"/>
    </source>
</evidence>
<accession>A0A3P3VR66</accession>
<gene>
    <name evidence="1" type="ORF">D0544_02555</name>
</gene>
<dbReference type="AlphaFoldDB" id="A0A3P3VR66"/>
<protein>
    <submittedName>
        <fullName evidence="1">Uncharacterized protein</fullName>
    </submittedName>
</protein>
<sequence length="108" mass="10513">MLSLLLTPFTVASGSAPLTGVGDALHASMAPPCGSAAAYEGAAMANTPETLVDCVGCDSPATGCCQLSVVALLDSSPIELASLASGPGAPISCGAPDSPCYPIEHPPQ</sequence>